<comment type="caution">
    <text evidence="3">The sequence shown here is derived from an EMBL/GenBank/DDBJ whole genome shotgun (WGS) entry which is preliminary data.</text>
</comment>
<gene>
    <name evidence="3" type="ORF">BaRGS_00029491</name>
</gene>
<dbReference type="PANTHER" id="PTHR21560:SF0">
    <property type="entry name" value="KINASE NON-CATALYTIC C-LOBE DOMAIN-CONTAINING PROTEIN 1"/>
    <property type="match status" value="1"/>
</dbReference>
<dbReference type="Proteomes" id="UP001519460">
    <property type="component" value="Unassembled WGS sequence"/>
</dbReference>
<organism evidence="3 4">
    <name type="scientific">Batillaria attramentaria</name>
    <dbReference type="NCBI Taxonomy" id="370345"/>
    <lineage>
        <taxon>Eukaryota</taxon>
        <taxon>Metazoa</taxon>
        <taxon>Spiralia</taxon>
        <taxon>Lophotrochozoa</taxon>
        <taxon>Mollusca</taxon>
        <taxon>Gastropoda</taxon>
        <taxon>Caenogastropoda</taxon>
        <taxon>Sorbeoconcha</taxon>
        <taxon>Cerithioidea</taxon>
        <taxon>Batillariidae</taxon>
        <taxon>Batillaria</taxon>
    </lineage>
</organism>
<evidence type="ECO:0000259" key="2">
    <source>
        <dbReference type="PROSITE" id="PS51377"/>
    </source>
</evidence>
<evidence type="ECO:0000256" key="1">
    <source>
        <dbReference type="ARBA" id="ARBA00022737"/>
    </source>
</evidence>
<keyword evidence="1" id="KW-0677">Repeat</keyword>
<dbReference type="AlphaFoldDB" id="A0ABD0JWL6"/>
<evidence type="ECO:0000313" key="4">
    <source>
        <dbReference type="Proteomes" id="UP001519460"/>
    </source>
</evidence>
<feature type="domain" description="KIND" evidence="2">
    <location>
        <begin position="18"/>
        <end position="84"/>
    </location>
</feature>
<protein>
    <recommendedName>
        <fullName evidence="2">KIND domain-containing protein</fullName>
    </recommendedName>
</protein>
<proteinExistence type="predicted"/>
<dbReference type="InterPro" id="IPR029899">
    <property type="entry name" value="KNDC1"/>
</dbReference>
<accession>A0ABD0JWL6</accession>
<dbReference type="Gene3D" id="1.10.510.10">
    <property type="entry name" value="Transferase(Phosphotransferase) domain 1"/>
    <property type="match status" value="1"/>
</dbReference>
<dbReference type="EMBL" id="JACVVK020000307">
    <property type="protein sequence ID" value="KAK7479243.1"/>
    <property type="molecule type" value="Genomic_DNA"/>
</dbReference>
<evidence type="ECO:0000313" key="3">
    <source>
        <dbReference type="EMBL" id="KAK7479243.1"/>
    </source>
</evidence>
<dbReference type="InterPro" id="IPR011019">
    <property type="entry name" value="KIND_dom"/>
</dbReference>
<dbReference type="PANTHER" id="PTHR21560">
    <property type="entry name" value="VERY KIND PROTEIN"/>
    <property type="match status" value="1"/>
</dbReference>
<sequence length="84" mass="9312">MEPDQEDAACLSEGDETVTLSEIVAGREGSLREEELWALCKECCLTLEFVHSTQELFQSLVITPETVAFDREGNVCFLDLDAGK</sequence>
<reference evidence="3 4" key="1">
    <citation type="journal article" date="2023" name="Sci. Data">
        <title>Genome assembly of the Korean intertidal mud-creeper Batillaria attramentaria.</title>
        <authorList>
            <person name="Patra A.K."/>
            <person name="Ho P.T."/>
            <person name="Jun S."/>
            <person name="Lee S.J."/>
            <person name="Kim Y."/>
            <person name="Won Y.J."/>
        </authorList>
    </citation>
    <scope>NUCLEOTIDE SEQUENCE [LARGE SCALE GENOMIC DNA]</scope>
    <source>
        <strain evidence="3">Wonlab-2016</strain>
    </source>
</reference>
<dbReference type="PROSITE" id="PS51377">
    <property type="entry name" value="KIND"/>
    <property type="match status" value="1"/>
</dbReference>
<keyword evidence="4" id="KW-1185">Reference proteome</keyword>
<name>A0ABD0JWL6_9CAEN</name>